<evidence type="ECO:0000256" key="3">
    <source>
        <dbReference type="ARBA" id="ARBA00022112"/>
    </source>
</evidence>
<keyword evidence="4 5" id="KW-0479">Metal-binding</keyword>
<dbReference type="GO" id="GO:0046872">
    <property type="term" value="F:metal ion binding"/>
    <property type="evidence" value="ECO:0007669"/>
    <property type="project" value="UniProtKB-KW"/>
</dbReference>
<evidence type="ECO:0000256" key="5">
    <source>
        <dbReference type="PIRSR" id="PIRSR602678-1"/>
    </source>
</evidence>
<feature type="binding site" evidence="5">
    <location>
        <position position="219"/>
    </location>
    <ligand>
        <name>a divalent metal cation</name>
        <dbReference type="ChEBI" id="CHEBI:60240"/>
        <label>1</label>
    </ligand>
</feature>
<dbReference type="NCBIfam" id="TIGR00486">
    <property type="entry name" value="YbgI_SA1388"/>
    <property type="match status" value="1"/>
</dbReference>
<dbReference type="RefSeq" id="WP_184015605.1">
    <property type="nucleotide sequence ID" value="NZ_JACHFD010000002.1"/>
</dbReference>
<sequence>MPDLADVCEWMDRELRIREIPDYSGAVNGLQLENDRPVLRVAAAVDASLPVMEEAVRQDVDLLVVHHGLFWQGARPLVGGNYRKWKTAIEGGLAVYSAHLPLDVHGEWGNNILLAQAIGLQVTGSFLEWKGLPIGLLGEMESHREDLRKRLETAVAGPVHVCPGGPEDLGLVGLCTGGAGSQIAEAAERGVRTLITGEGPHWSFPLAEELGVNVFYAGHYATETFGVRRLVAELGRKFSLETQFLDHPSGL</sequence>
<keyword evidence="7" id="KW-1185">Reference proteome</keyword>
<dbReference type="SUPFAM" id="SSF102705">
    <property type="entry name" value="NIF3 (NGG1p interacting factor 3)-like"/>
    <property type="match status" value="1"/>
</dbReference>
<comment type="caution">
    <text evidence="6">The sequence shown here is derived from an EMBL/GenBank/DDBJ whole genome shotgun (WGS) entry which is preliminary data.</text>
</comment>
<dbReference type="PANTHER" id="PTHR13799">
    <property type="entry name" value="NGG1 INTERACTING FACTOR 3"/>
    <property type="match status" value="1"/>
</dbReference>
<evidence type="ECO:0000313" key="7">
    <source>
        <dbReference type="Proteomes" id="UP000557717"/>
    </source>
</evidence>
<dbReference type="InterPro" id="IPR036069">
    <property type="entry name" value="DUF34/NIF3_sf"/>
</dbReference>
<evidence type="ECO:0000256" key="1">
    <source>
        <dbReference type="ARBA" id="ARBA00006964"/>
    </source>
</evidence>
<proteinExistence type="inferred from homology"/>
<evidence type="ECO:0000256" key="2">
    <source>
        <dbReference type="ARBA" id="ARBA00011643"/>
    </source>
</evidence>
<dbReference type="EMBL" id="JACHFD010000002">
    <property type="protein sequence ID" value="MBB5350366.1"/>
    <property type="molecule type" value="Genomic_DNA"/>
</dbReference>
<feature type="binding site" evidence="5">
    <location>
        <position position="223"/>
    </location>
    <ligand>
        <name>a divalent metal cation</name>
        <dbReference type="ChEBI" id="CHEBI:60240"/>
        <label>1</label>
    </ligand>
</feature>
<dbReference type="Pfam" id="PF01784">
    <property type="entry name" value="DUF34_NIF3"/>
    <property type="match status" value="1"/>
</dbReference>
<evidence type="ECO:0000313" key="6">
    <source>
        <dbReference type="EMBL" id="MBB5350366.1"/>
    </source>
</evidence>
<feature type="binding site" evidence="5">
    <location>
        <position position="66"/>
    </location>
    <ligand>
        <name>a divalent metal cation</name>
        <dbReference type="ChEBI" id="CHEBI:60240"/>
        <label>1</label>
    </ligand>
</feature>
<dbReference type="Proteomes" id="UP000557717">
    <property type="component" value="Unassembled WGS sequence"/>
</dbReference>
<protein>
    <recommendedName>
        <fullName evidence="3">GTP cyclohydrolase 1 type 2 homolog</fullName>
    </recommendedName>
</protein>
<feature type="binding site" evidence="5">
    <location>
        <position position="67"/>
    </location>
    <ligand>
        <name>a divalent metal cation</name>
        <dbReference type="ChEBI" id="CHEBI:60240"/>
        <label>1</label>
    </ligand>
</feature>
<dbReference type="Gene3D" id="3.40.1390.30">
    <property type="entry name" value="NIF3 (NGG1p interacting factor 3)-like"/>
    <property type="match status" value="2"/>
</dbReference>
<reference evidence="6 7" key="1">
    <citation type="submission" date="2020-08" db="EMBL/GenBank/DDBJ databases">
        <title>Genomic Encyclopedia of Type Strains, Phase IV (KMG-IV): sequencing the most valuable type-strain genomes for metagenomic binning, comparative biology and taxonomic classification.</title>
        <authorList>
            <person name="Goeker M."/>
        </authorList>
    </citation>
    <scope>NUCLEOTIDE SEQUENCE [LARGE SCALE GENOMIC DNA]</scope>
    <source>
        <strain evidence="6 7">YC6886</strain>
    </source>
</reference>
<comment type="similarity">
    <text evidence="1">Belongs to the GTP cyclohydrolase I type 2/NIF3 family.</text>
</comment>
<evidence type="ECO:0000256" key="4">
    <source>
        <dbReference type="ARBA" id="ARBA00022723"/>
    </source>
</evidence>
<dbReference type="FunFam" id="3.40.1390.30:FF:000001">
    <property type="entry name" value="GTP cyclohydrolase 1 type 2"/>
    <property type="match status" value="1"/>
</dbReference>
<accession>A0A840UZW2</accession>
<name>A0A840UZW2_9BACT</name>
<gene>
    <name evidence="6" type="ORF">HNR46_000590</name>
</gene>
<organism evidence="6 7">
    <name type="scientific">Haloferula luteola</name>
    <dbReference type="NCBI Taxonomy" id="595692"/>
    <lineage>
        <taxon>Bacteria</taxon>
        <taxon>Pseudomonadati</taxon>
        <taxon>Verrucomicrobiota</taxon>
        <taxon>Verrucomicrobiia</taxon>
        <taxon>Verrucomicrobiales</taxon>
        <taxon>Verrucomicrobiaceae</taxon>
        <taxon>Haloferula</taxon>
    </lineage>
</organism>
<feature type="binding site" evidence="5">
    <location>
        <position position="103"/>
    </location>
    <ligand>
        <name>a divalent metal cation</name>
        <dbReference type="ChEBI" id="CHEBI:60240"/>
        <label>1</label>
    </ligand>
</feature>
<dbReference type="AlphaFoldDB" id="A0A840UZW2"/>
<dbReference type="PANTHER" id="PTHR13799:SF14">
    <property type="entry name" value="GTP CYCLOHYDROLASE 1 TYPE 2 HOMOLOG"/>
    <property type="match status" value="1"/>
</dbReference>
<comment type="subunit">
    <text evidence="2">Homohexamer.</text>
</comment>
<dbReference type="GO" id="GO:0005737">
    <property type="term" value="C:cytoplasm"/>
    <property type="evidence" value="ECO:0007669"/>
    <property type="project" value="TreeGrafter"/>
</dbReference>
<dbReference type="InterPro" id="IPR002678">
    <property type="entry name" value="DUF34/NIF3"/>
</dbReference>